<accession>A0A1D8GF70</accession>
<comment type="catalytic activity">
    <reaction evidence="8">
        <text>L-seryl-[protein] + ATP = O-phospho-L-seryl-[protein] + ADP + H(+)</text>
        <dbReference type="Rhea" id="RHEA:17989"/>
        <dbReference type="Rhea" id="RHEA-COMP:9863"/>
        <dbReference type="Rhea" id="RHEA-COMP:11604"/>
        <dbReference type="ChEBI" id="CHEBI:15378"/>
        <dbReference type="ChEBI" id="CHEBI:29999"/>
        <dbReference type="ChEBI" id="CHEBI:30616"/>
        <dbReference type="ChEBI" id="CHEBI:83421"/>
        <dbReference type="ChEBI" id="CHEBI:456216"/>
        <dbReference type="EC" id="2.7.11.1"/>
    </reaction>
</comment>
<keyword evidence="2" id="KW-0723">Serine/threonine-protein kinase</keyword>
<reference evidence="10 11" key="1">
    <citation type="submission" date="2016-09" db="EMBL/GenBank/DDBJ databases">
        <title>Genomic analysis reveals versatility of anaerobic energy metabolism of Geosporobacter ferrireducens IRF9 of phylum Firmicutes.</title>
        <authorList>
            <person name="Kim S.-J."/>
        </authorList>
    </citation>
    <scope>NUCLEOTIDE SEQUENCE [LARGE SCALE GENOMIC DNA]</scope>
    <source>
        <strain evidence="10 11">IRF9</strain>
    </source>
</reference>
<keyword evidence="11" id="KW-1185">Reference proteome</keyword>
<dbReference type="RefSeq" id="WP_069975353.1">
    <property type="nucleotide sequence ID" value="NZ_CP017269.1"/>
</dbReference>
<keyword evidence="5" id="KW-0418">Kinase</keyword>
<dbReference type="EMBL" id="CP017269">
    <property type="protein sequence ID" value="AOT69551.1"/>
    <property type="molecule type" value="Genomic_DNA"/>
</dbReference>
<evidence type="ECO:0000256" key="3">
    <source>
        <dbReference type="ARBA" id="ARBA00022679"/>
    </source>
</evidence>
<dbReference type="SUPFAM" id="SSF56112">
    <property type="entry name" value="Protein kinase-like (PK-like)"/>
    <property type="match status" value="1"/>
</dbReference>
<keyword evidence="3" id="KW-0808">Transferase</keyword>
<dbReference type="InterPro" id="IPR011009">
    <property type="entry name" value="Kinase-like_dom_sf"/>
</dbReference>
<evidence type="ECO:0000313" key="11">
    <source>
        <dbReference type="Proteomes" id="UP000095743"/>
    </source>
</evidence>
<evidence type="ECO:0000259" key="9">
    <source>
        <dbReference type="Pfam" id="PF01163"/>
    </source>
</evidence>
<feature type="domain" description="RIO-type" evidence="9">
    <location>
        <begin position="7"/>
        <end position="136"/>
    </location>
</feature>
<name>A0A1D8GF70_9FIRM</name>
<keyword evidence="6" id="KW-0067">ATP-binding</keyword>
<gene>
    <name evidence="10" type="ORF">Gferi_08155</name>
</gene>
<keyword evidence="4" id="KW-0547">Nucleotide-binding</keyword>
<evidence type="ECO:0000313" key="10">
    <source>
        <dbReference type="EMBL" id="AOT69551.1"/>
    </source>
</evidence>
<dbReference type="AlphaFoldDB" id="A0A1D8GF70"/>
<dbReference type="GO" id="GO:0005524">
    <property type="term" value="F:ATP binding"/>
    <property type="evidence" value="ECO:0007669"/>
    <property type="project" value="UniProtKB-KW"/>
</dbReference>
<evidence type="ECO:0000256" key="5">
    <source>
        <dbReference type="ARBA" id="ARBA00022777"/>
    </source>
</evidence>
<evidence type="ECO:0000256" key="8">
    <source>
        <dbReference type="ARBA" id="ARBA00048679"/>
    </source>
</evidence>
<evidence type="ECO:0000256" key="2">
    <source>
        <dbReference type="ARBA" id="ARBA00022527"/>
    </source>
</evidence>
<proteinExistence type="predicted"/>
<dbReference type="EC" id="2.7.11.1" evidence="1"/>
<dbReference type="Pfam" id="PF01163">
    <property type="entry name" value="RIO1"/>
    <property type="match status" value="1"/>
</dbReference>
<evidence type="ECO:0000256" key="4">
    <source>
        <dbReference type="ARBA" id="ARBA00022741"/>
    </source>
</evidence>
<sequence length="205" mass="24392">MYQKIRLKSKKNQVYRIIEDDRSFIEKNFIETEKMEKEAEILRTLKKQGCNVPAVLKIYENTLLLEDLGEVTLLDWYGKKEKEGAVDYSEMINRLSQWMKSFYSITYHYYNKSIILRDVNFRNFMIKDDEVYGVDFEDVQAGNIETDAGKLAAFSMTYHPEMTAWKLLFAAELERTLSRELKLDRGLVLQEREKELLRMKSRRAI</sequence>
<dbReference type="KEGG" id="gfe:Gferi_08155"/>
<dbReference type="Proteomes" id="UP000095743">
    <property type="component" value="Chromosome"/>
</dbReference>
<dbReference type="STRING" id="1424294.Gferi_08155"/>
<comment type="catalytic activity">
    <reaction evidence="7">
        <text>L-threonyl-[protein] + ATP = O-phospho-L-threonyl-[protein] + ADP + H(+)</text>
        <dbReference type="Rhea" id="RHEA:46608"/>
        <dbReference type="Rhea" id="RHEA-COMP:11060"/>
        <dbReference type="Rhea" id="RHEA-COMP:11605"/>
        <dbReference type="ChEBI" id="CHEBI:15378"/>
        <dbReference type="ChEBI" id="CHEBI:30013"/>
        <dbReference type="ChEBI" id="CHEBI:30616"/>
        <dbReference type="ChEBI" id="CHEBI:61977"/>
        <dbReference type="ChEBI" id="CHEBI:456216"/>
        <dbReference type="EC" id="2.7.11.1"/>
    </reaction>
</comment>
<organism evidence="10 11">
    <name type="scientific">Geosporobacter ferrireducens</name>
    <dbReference type="NCBI Taxonomy" id="1424294"/>
    <lineage>
        <taxon>Bacteria</taxon>
        <taxon>Bacillati</taxon>
        <taxon>Bacillota</taxon>
        <taxon>Clostridia</taxon>
        <taxon>Peptostreptococcales</taxon>
        <taxon>Thermotaleaceae</taxon>
        <taxon>Geosporobacter</taxon>
    </lineage>
</organism>
<evidence type="ECO:0000256" key="6">
    <source>
        <dbReference type="ARBA" id="ARBA00022840"/>
    </source>
</evidence>
<dbReference type="OrthoDB" id="1806262at2"/>
<evidence type="ECO:0000256" key="1">
    <source>
        <dbReference type="ARBA" id="ARBA00012513"/>
    </source>
</evidence>
<dbReference type="InterPro" id="IPR018934">
    <property type="entry name" value="RIO_dom"/>
</dbReference>
<dbReference type="GO" id="GO:0004674">
    <property type="term" value="F:protein serine/threonine kinase activity"/>
    <property type="evidence" value="ECO:0007669"/>
    <property type="project" value="UniProtKB-KW"/>
</dbReference>
<evidence type="ECO:0000256" key="7">
    <source>
        <dbReference type="ARBA" id="ARBA00047899"/>
    </source>
</evidence>
<protein>
    <recommendedName>
        <fullName evidence="1">non-specific serine/threonine protein kinase</fullName>
        <ecNumber evidence="1">2.7.11.1</ecNumber>
    </recommendedName>
</protein>